<dbReference type="Gene3D" id="3.90.1490.10">
    <property type="entry name" value="putative n-type atp pyrophosphatase, domain 2"/>
    <property type="match status" value="1"/>
</dbReference>
<gene>
    <name evidence="2" type="ORF">GMBLW1_40670</name>
</gene>
<dbReference type="KEGG" id="tim:GMBLW1_40670"/>
<dbReference type="SUPFAM" id="SSF52402">
    <property type="entry name" value="Adenine nucleotide alpha hydrolases-like"/>
    <property type="match status" value="1"/>
</dbReference>
<evidence type="ECO:0000313" key="2">
    <source>
        <dbReference type="EMBL" id="VIP05126.1"/>
    </source>
</evidence>
<organism evidence="2">
    <name type="scientific">Tuwongella immobilis</name>
    <dbReference type="NCBI Taxonomy" id="692036"/>
    <lineage>
        <taxon>Bacteria</taxon>
        <taxon>Pseudomonadati</taxon>
        <taxon>Planctomycetota</taxon>
        <taxon>Planctomycetia</taxon>
        <taxon>Gemmatales</taxon>
        <taxon>Gemmataceae</taxon>
        <taxon>Tuwongella</taxon>
    </lineage>
</organism>
<sequence length="220" mass="24230">MLHTLRQRDDVDIVGLVTTVNATFGRVAMHGVRNELVQAQADAAGIPWWPIPLPWPCSNAEYEAIMGGVIERAVAESVTRFAFGDLFLEDIRAYRERQLAGTGIEPWFPIWGTREQMPQLAETMLAAGFRATLTCVDPKQLSPSFVGREWNADLLAALPPSVDRCGENGEFHTFCHTGPMFAHPIRVQPGEIVERDGFWFADLLPLAAENWPSGDAGGGV</sequence>
<accession>A0A6C2YUF9</accession>
<evidence type="ECO:0000259" key="1">
    <source>
        <dbReference type="Pfam" id="PF01902"/>
    </source>
</evidence>
<proteinExistence type="predicted"/>
<name>A0A6C2YUF9_9BACT</name>
<dbReference type="EMBL" id="LR593887">
    <property type="protein sequence ID" value="VTS07608.1"/>
    <property type="molecule type" value="Genomic_DNA"/>
</dbReference>
<feature type="domain" description="Diphthamide synthase" evidence="1">
    <location>
        <begin position="11"/>
        <end position="202"/>
    </location>
</feature>
<dbReference type="AlphaFoldDB" id="A0A6C2YUF9"/>
<reference evidence="2" key="1">
    <citation type="submission" date="2019-04" db="EMBL/GenBank/DDBJ databases">
        <authorList>
            <consortium name="Science for Life Laboratories"/>
        </authorList>
    </citation>
    <scope>NUCLEOTIDE SEQUENCE</scope>
    <source>
        <strain evidence="2">MBLW1</strain>
    </source>
</reference>
<keyword evidence="3" id="KW-1185">Reference proteome</keyword>
<dbReference type="InParanoid" id="A0A6C2YUF9"/>
<evidence type="ECO:0000313" key="3">
    <source>
        <dbReference type="Proteomes" id="UP000464378"/>
    </source>
</evidence>
<dbReference type="InterPro" id="IPR002761">
    <property type="entry name" value="Diphthami_syn_dom"/>
</dbReference>
<protein>
    <recommendedName>
        <fullName evidence="1">Diphthamide synthase domain-containing protein</fullName>
    </recommendedName>
</protein>
<dbReference type="Gene3D" id="3.40.50.620">
    <property type="entry name" value="HUPs"/>
    <property type="match status" value="1"/>
</dbReference>
<dbReference type="Proteomes" id="UP000464378">
    <property type="component" value="Chromosome"/>
</dbReference>
<dbReference type="InterPro" id="IPR014729">
    <property type="entry name" value="Rossmann-like_a/b/a_fold"/>
</dbReference>
<dbReference type="Pfam" id="PF01902">
    <property type="entry name" value="Diphthami_syn_2"/>
    <property type="match status" value="1"/>
</dbReference>
<dbReference type="EMBL" id="LR586016">
    <property type="protein sequence ID" value="VIP05126.1"/>
    <property type="molecule type" value="Genomic_DNA"/>
</dbReference>